<dbReference type="PRINTS" id="PR00237">
    <property type="entry name" value="GPCRRHODOPSN"/>
</dbReference>
<feature type="transmembrane region" description="Helical" evidence="9">
    <location>
        <begin position="38"/>
        <end position="64"/>
    </location>
</feature>
<keyword evidence="4 8" id="KW-0297">G-protein coupled receptor</keyword>
<evidence type="ECO:0000313" key="12">
    <source>
        <dbReference type="Proteomes" id="UP000275408"/>
    </source>
</evidence>
<organism evidence="11 12">
    <name type="scientific">Pocillopora damicornis</name>
    <name type="common">Cauliflower coral</name>
    <name type="synonym">Millepora damicornis</name>
    <dbReference type="NCBI Taxonomy" id="46731"/>
    <lineage>
        <taxon>Eukaryota</taxon>
        <taxon>Metazoa</taxon>
        <taxon>Cnidaria</taxon>
        <taxon>Anthozoa</taxon>
        <taxon>Hexacorallia</taxon>
        <taxon>Scleractinia</taxon>
        <taxon>Astrocoeniina</taxon>
        <taxon>Pocilloporidae</taxon>
        <taxon>Pocillopora</taxon>
    </lineage>
</organism>
<evidence type="ECO:0000256" key="4">
    <source>
        <dbReference type="ARBA" id="ARBA00023040"/>
    </source>
</evidence>
<feature type="transmembrane region" description="Helical" evidence="9">
    <location>
        <begin position="320"/>
        <end position="342"/>
    </location>
</feature>
<evidence type="ECO:0000313" key="11">
    <source>
        <dbReference type="EMBL" id="RMX51168.1"/>
    </source>
</evidence>
<dbReference type="PROSITE" id="PS00237">
    <property type="entry name" value="G_PROTEIN_RECEP_F1_1"/>
    <property type="match status" value="1"/>
</dbReference>
<dbReference type="CDD" id="cd00637">
    <property type="entry name" value="7tm_classA_rhodopsin-like"/>
    <property type="match status" value="1"/>
</dbReference>
<dbReference type="SUPFAM" id="SSF81321">
    <property type="entry name" value="Family A G protein-coupled receptor-like"/>
    <property type="match status" value="1"/>
</dbReference>
<evidence type="ECO:0000256" key="1">
    <source>
        <dbReference type="ARBA" id="ARBA00004141"/>
    </source>
</evidence>
<gene>
    <name evidence="11" type="ORF">pdam_00004106</name>
</gene>
<feature type="transmembrane region" description="Helical" evidence="9">
    <location>
        <begin position="76"/>
        <end position="97"/>
    </location>
</feature>
<proteinExistence type="inferred from homology"/>
<evidence type="ECO:0000256" key="2">
    <source>
        <dbReference type="ARBA" id="ARBA00022692"/>
    </source>
</evidence>
<dbReference type="OrthoDB" id="9835116at2759"/>
<keyword evidence="7 8" id="KW-0807">Transducer</keyword>
<dbReference type="EMBL" id="RCHS01001810">
    <property type="protein sequence ID" value="RMX51168.1"/>
    <property type="molecule type" value="Genomic_DNA"/>
</dbReference>
<feature type="transmembrane region" description="Helical" evidence="9">
    <location>
        <begin position="112"/>
        <end position="132"/>
    </location>
</feature>
<dbReference type="PANTHER" id="PTHR24243">
    <property type="entry name" value="G-PROTEIN COUPLED RECEPTOR"/>
    <property type="match status" value="1"/>
</dbReference>
<comment type="similarity">
    <text evidence="8">Belongs to the G-protein coupled receptor 1 family.</text>
</comment>
<evidence type="ECO:0000256" key="8">
    <source>
        <dbReference type="RuleBase" id="RU000688"/>
    </source>
</evidence>
<dbReference type="PANTHER" id="PTHR24243:SF208">
    <property type="entry name" value="PYROKININ-1 RECEPTOR"/>
    <property type="match status" value="1"/>
</dbReference>
<evidence type="ECO:0000256" key="5">
    <source>
        <dbReference type="ARBA" id="ARBA00023136"/>
    </source>
</evidence>
<dbReference type="PROSITE" id="PS50262">
    <property type="entry name" value="G_PROTEIN_RECEP_F1_2"/>
    <property type="match status" value="1"/>
</dbReference>
<dbReference type="InterPro" id="IPR017452">
    <property type="entry name" value="GPCR_Rhodpsn_7TM"/>
</dbReference>
<comment type="subcellular location">
    <subcellularLocation>
        <location evidence="1">Membrane</location>
        <topology evidence="1">Multi-pass membrane protein</topology>
    </subcellularLocation>
</comment>
<dbReference type="InterPro" id="IPR000276">
    <property type="entry name" value="GPCR_Rhodpsn"/>
</dbReference>
<evidence type="ECO:0000256" key="3">
    <source>
        <dbReference type="ARBA" id="ARBA00022989"/>
    </source>
</evidence>
<feature type="transmembrane region" description="Helical" evidence="9">
    <location>
        <begin position="282"/>
        <end position="308"/>
    </location>
</feature>
<evidence type="ECO:0000256" key="7">
    <source>
        <dbReference type="ARBA" id="ARBA00023224"/>
    </source>
</evidence>
<evidence type="ECO:0000259" key="10">
    <source>
        <dbReference type="PROSITE" id="PS50262"/>
    </source>
</evidence>
<comment type="caution">
    <text evidence="11">The sequence shown here is derived from an EMBL/GenBank/DDBJ whole genome shotgun (WGS) entry which is preliminary data.</text>
</comment>
<evidence type="ECO:0000256" key="9">
    <source>
        <dbReference type="SAM" id="Phobius"/>
    </source>
</evidence>
<feature type="transmembrane region" description="Helical" evidence="9">
    <location>
        <begin position="204"/>
        <end position="225"/>
    </location>
</feature>
<keyword evidence="12" id="KW-1185">Reference proteome</keyword>
<protein>
    <recommendedName>
        <fullName evidence="10">G-protein coupled receptors family 1 profile domain-containing protein</fullName>
    </recommendedName>
</protein>
<dbReference type="Proteomes" id="UP000275408">
    <property type="component" value="Unassembled WGS sequence"/>
</dbReference>
<accession>A0A3M6UCL1</accession>
<keyword evidence="5 9" id="KW-0472">Membrane</keyword>
<feature type="transmembrane region" description="Helical" evidence="9">
    <location>
        <begin position="153"/>
        <end position="175"/>
    </location>
</feature>
<dbReference type="GO" id="GO:0004930">
    <property type="term" value="F:G protein-coupled receptor activity"/>
    <property type="evidence" value="ECO:0007669"/>
    <property type="project" value="UniProtKB-KW"/>
</dbReference>
<dbReference type="GO" id="GO:0016020">
    <property type="term" value="C:membrane"/>
    <property type="evidence" value="ECO:0007669"/>
    <property type="project" value="UniProtKB-SubCell"/>
</dbReference>
<dbReference type="STRING" id="46731.A0A3M6UCL1"/>
<evidence type="ECO:0000256" key="6">
    <source>
        <dbReference type="ARBA" id="ARBA00023170"/>
    </source>
</evidence>
<sequence>MEKEKQLFHGKEWFERMTNNTTTHVTSARMTYFGAEPILQLTATSFIALVGVMGNILTCVTLMSKHEPFKSPIKQYLISLAVADIGILTIAYPMIIIRSEISWPFGEYVCRLIFPLTDVFFGASVWAVTAVSMERWRKILTTRLKSTIESSGYAMRVVAAIWIASFLVTSTPFYIMVEYIDTGNDKFCFYHWDKYEKFHEVHSVVLFLFWFGVPMGIILCNYISITRTLKESTKFIVHFYKTISAEPSSSFTATSSQIFSKLSSTSNAPVCRRLKENKQAQLILTPVVIMFAITMLPFNLMLLTLAFWPHLALMPFFPDIVYLCILLVVVNSSCNPIIYELVSRNFRNSLWAVLEGTCRKLFESEREDFEREHVV</sequence>
<feature type="domain" description="G-protein coupled receptors family 1 profile" evidence="10">
    <location>
        <begin position="54"/>
        <end position="339"/>
    </location>
</feature>
<keyword evidence="6 8" id="KW-0675">Receptor</keyword>
<dbReference type="AlphaFoldDB" id="A0A3M6UCL1"/>
<dbReference type="Gene3D" id="1.20.1070.10">
    <property type="entry name" value="Rhodopsin 7-helix transmembrane proteins"/>
    <property type="match status" value="1"/>
</dbReference>
<reference evidence="11 12" key="1">
    <citation type="journal article" date="2018" name="Sci. Rep.">
        <title>Comparative analysis of the Pocillopora damicornis genome highlights role of immune system in coral evolution.</title>
        <authorList>
            <person name="Cunning R."/>
            <person name="Bay R.A."/>
            <person name="Gillette P."/>
            <person name="Baker A.C."/>
            <person name="Traylor-Knowles N."/>
        </authorList>
    </citation>
    <scope>NUCLEOTIDE SEQUENCE [LARGE SCALE GENOMIC DNA]</scope>
    <source>
        <strain evidence="11">RSMAS</strain>
        <tissue evidence="11">Whole animal</tissue>
    </source>
</reference>
<name>A0A3M6UCL1_POCDA</name>
<keyword evidence="2 8" id="KW-0812">Transmembrane</keyword>
<dbReference type="Pfam" id="PF00001">
    <property type="entry name" value="7tm_1"/>
    <property type="match status" value="1"/>
</dbReference>
<keyword evidence="3 9" id="KW-1133">Transmembrane helix</keyword>